<organism evidence="2 4">
    <name type="scientific">Rodentibacter trehalosifermentans</name>
    <dbReference type="NCBI Taxonomy" id="1908263"/>
    <lineage>
        <taxon>Bacteria</taxon>
        <taxon>Pseudomonadati</taxon>
        <taxon>Pseudomonadota</taxon>
        <taxon>Gammaproteobacteria</taxon>
        <taxon>Pasteurellales</taxon>
        <taxon>Pasteurellaceae</taxon>
        <taxon>Rodentibacter</taxon>
    </lineage>
</organism>
<gene>
    <name evidence="1" type="ORF">BKK51_05605</name>
    <name evidence="2" type="ORF">BKK52_05950</name>
</gene>
<dbReference type="EMBL" id="MLHL01000029">
    <property type="protein sequence ID" value="OOF48423.1"/>
    <property type="molecule type" value="Genomic_DNA"/>
</dbReference>
<protein>
    <submittedName>
        <fullName evidence="2">Uncharacterized protein</fullName>
    </submittedName>
</protein>
<reference evidence="3 4" key="1">
    <citation type="submission" date="2016-10" db="EMBL/GenBank/DDBJ databases">
        <title>Rodentibacter gen. nov. and new species.</title>
        <authorList>
            <person name="Christensen H."/>
        </authorList>
    </citation>
    <scope>NUCLEOTIDE SEQUENCE [LARGE SCALE GENOMIC DNA]</scope>
    <source>
        <strain evidence="1 3">H1983213011</strain>
        <strain evidence="2 4">H1987082031</strain>
    </source>
</reference>
<dbReference type="AlphaFoldDB" id="A0A1V3J0K6"/>
<evidence type="ECO:0000313" key="3">
    <source>
        <dbReference type="Proteomes" id="UP000188728"/>
    </source>
</evidence>
<keyword evidence="4" id="KW-1185">Reference proteome</keyword>
<evidence type="ECO:0000313" key="4">
    <source>
        <dbReference type="Proteomes" id="UP000189161"/>
    </source>
</evidence>
<dbReference type="Proteomes" id="UP000189161">
    <property type="component" value="Unassembled WGS sequence"/>
</dbReference>
<dbReference type="RefSeq" id="WP_077473953.1">
    <property type="nucleotide sequence ID" value="NZ_MLHK01000028.1"/>
</dbReference>
<dbReference type="Proteomes" id="UP000188728">
    <property type="component" value="Unassembled WGS sequence"/>
</dbReference>
<sequence length="97" mass="11310">MTAFSVEERLSKLEAQMQKGIERQNLLSELLSLQGELQQVILYHLKTREAMSGVDSFSPFLAQWHARYDQILSELPPEDANGREYVRSLQRLLEFQK</sequence>
<comment type="caution">
    <text evidence="2">The sequence shown here is derived from an EMBL/GenBank/DDBJ whole genome shotgun (WGS) entry which is preliminary data.</text>
</comment>
<evidence type="ECO:0000313" key="2">
    <source>
        <dbReference type="EMBL" id="OOF48423.1"/>
    </source>
</evidence>
<accession>A0A1V3IU86</accession>
<proteinExistence type="predicted"/>
<accession>A0A1V3J0K6</accession>
<evidence type="ECO:0000313" key="1">
    <source>
        <dbReference type="EMBL" id="OOF45661.1"/>
    </source>
</evidence>
<dbReference type="EMBL" id="MLHK01000028">
    <property type="protein sequence ID" value="OOF45661.1"/>
    <property type="molecule type" value="Genomic_DNA"/>
</dbReference>
<name>A0A1V3J0K6_9PAST</name>